<protein>
    <recommendedName>
        <fullName evidence="10">TRAF-type domain-containing protein</fullName>
    </recommendedName>
</protein>
<evidence type="ECO:0000256" key="7">
    <source>
        <dbReference type="ARBA" id="ARBA00022833"/>
    </source>
</evidence>
<dbReference type="PANTHER" id="PTHR10131:SF69">
    <property type="entry name" value="TNF RECEPTOR-ASSOCIATED FACTOR FAMILY PROTEIN DDB_G0273435_DDB_G0273505"/>
    <property type="match status" value="1"/>
</dbReference>
<reference evidence="12" key="1">
    <citation type="journal article" date="2011" name="Genome Biol.">
        <title>Comparative genomics of the social amoebae Dictyostelium discoideum and Dictyostelium purpureum.</title>
        <authorList>
            <consortium name="US DOE Joint Genome Institute (JGI-PGF)"/>
            <person name="Sucgang R."/>
            <person name="Kuo A."/>
            <person name="Tian X."/>
            <person name="Salerno W."/>
            <person name="Parikh A."/>
            <person name="Feasley C.L."/>
            <person name="Dalin E."/>
            <person name="Tu H."/>
            <person name="Huang E."/>
            <person name="Barry K."/>
            <person name="Lindquist E."/>
            <person name="Shapiro H."/>
            <person name="Bruce D."/>
            <person name="Schmutz J."/>
            <person name="Salamov A."/>
            <person name="Fey P."/>
            <person name="Gaudet P."/>
            <person name="Anjard C."/>
            <person name="Babu M.M."/>
            <person name="Basu S."/>
            <person name="Bushmanova Y."/>
            <person name="van der Wel H."/>
            <person name="Katoh-Kurasawa M."/>
            <person name="Dinh C."/>
            <person name="Coutinho P.M."/>
            <person name="Saito T."/>
            <person name="Elias M."/>
            <person name="Schaap P."/>
            <person name="Kay R.R."/>
            <person name="Henrissat B."/>
            <person name="Eichinger L."/>
            <person name="Rivero F."/>
            <person name="Putnam N.H."/>
            <person name="West C.M."/>
            <person name="Loomis W.F."/>
            <person name="Chisholm R.L."/>
            <person name="Shaulsky G."/>
            <person name="Strassmann J.E."/>
            <person name="Queller D.C."/>
            <person name="Kuspa A."/>
            <person name="Grigoriev I.V."/>
        </authorList>
    </citation>
    <scope>NUCLEOTIDE SEQUENCE [LARGE SCALE GENOMIC DNA]</scope>
    <source>
        <strain evidence="12">QSDP1</strain>
    </source>
</reference>
<dbReference type="InterPro" id="IPR013083">
    <property type="entry name" value="Znf_RING/FYVE/PHD"/>
</dbReference>
<dbReference type="Gene3D" id="3.30.40.10">
    <property type="entry name" value="Zinc/RING finger domain, C3HC4 (zinc finger)"/>
    <property type="match status" value="2"/>
</dbReference>
<comment type="subcellular location">
    <subcellularLocation>
        <location evidence="2">Cytoplasm</location>
    </subcellularLocation>
</comment>
<evidence type="ECO:0000256" key="4">
    <source>
        <dbReference type="ARBA" id="ARBA00022723"/>
    </source>
</evidence>
<evidence type="ECO:0000313" key="11">
    <source>
        <dbReference type="EMBL" id="EGC37440.1"/>
    </source>
</evidence>
<keyword evidence="6 8" id="KW-0863">Zinc-finger</keyword>
<dbReference type="GO" id="GO:0008270">
    <property type="term" value="F:zinc ion binding"/>
    <property type="evidence" value="ECO:0007669"/>
    <property type="project" value="UniProtKB-KW"/>
</dbReference>
<dbReference type="Pfam" id="PF02176">
    <property type="entry name" value="zf-TRAF"/>
    <property type="match status" value="1"/>
</dbReference>
<dbReference type="GO" id="GO:0005737">
    <property type="term" value="C:cytoplasm"/>
    <property type="evidence" value="ECO:0000318"/>
    <property type="project" value="GO_Central"/>
</dbReference>
<dbReference type="InterPro" id="IPR001293">
    <property type="entry name" value="Znf_TRAF"/>
</dbReference>
<dbReference type="GeneID" id="10499800"/>
<evidence type="ECO:0000256" key="6">
    <source>
        <dbReference type="ARBA" id="ARBA00022771"/>
    </source>
</evidence>
<dbReference type="Proteomes" id="UP000001064">
    <property type="component" value="Unassembled WGS sequence"/>
</dbReference>
<dbReference type="KEGG" id="dpp:DICPUDRAFT_76912"/>
<feature type="domain" description="TRAF-type" evidence="10">
    <location>
        <begin position="176"/>
        <end position="236"/>
    </location>
</feature>
<keyword evidence="7 8" id="KW-0862">Zinc</keyword>
<dbReference type="PANTHER" id="PTHR10131">
    <property type="entry name" value="TNF RECEPTOR ASSOCIATED FACTOR"/>
    <property type="match status" value="1"/>
</dbReference>
<gene>
    <name evidence="11" type="ORF">DICPUDRAFT_76912</name>
</gene>
<dbReference type="SUPFAM" id="SSF49599">
    <property type="entry name" value="TRAF domain-like"/>
    <property type="match status" value="1"/>
</dbReference>
<sequence length="435" mass="50579">MSTTTTTTISTTQSNIKLKYNIEDIVVDLPSFSKKFECNVCFNYILDTKKKEARQCIEGHIVCLPCWQQSLRGRKECTQCRSPVESVSKLSRNRFMEKEFEETLVKCPYSNQKIIKEAIGTQSINNINPNLIKLDILCDSVVKFKDLDNHLGNECHHRVFKCSCNLYYRIYSSEDHNKQCLLSNVKCEHCSKQIQRRLLQDHYKNDCATHLSKNLSKLSVKCDYQGCETELPIHKISDHITSHMNHLHSTIKQLENKNKEIMEKLEDVKSACNRSILEIVFLKGSLNNVRLGYANSLSSFWAISDYKSKLREYPHRKFLDSNAFNVGPFRFNWRIYPYGCPGNPGQTSLHLTSVELQGLDVTVWFNVRIENDNYLVERCKTFCFNEVHRTENGFPRLITSKELVFECIDKDGDLQIFFDIKIEKVESNEQDPLFS</sequence>
<name>F0ZF13_DICPU</name>
<feature type="coiled-coil region" evidence="9">
    <location>
        <begin position="244"/>
        <end position="274"/>
    </location>
</feature>
<dbReference type="InterPro" id="IPR002083">
    <property type="entry name" value="MATH/TRAF_dom"/>
</dbReference>
<keyword evidence="9" id="KW-0175">Coiled coil</keyword>
<feature type="zinc finger region" description="TRAF-type" evidence="8">
    <location>
        <begin position="176"/>
        <end position="236"/>
    </location>
</feature>
<dbReference type="EMBL" id="GL870999">
    <property type="protein sequence ID" value="EGC37440.1"/>
    <property type="molecule type" value="Genomic_DNA"/>
</dbReference>
<keyword evidence="12" id="KW-1185">Reference proteome</keyword>
<evidence type="ECO:0000256" key="2">
    <source>
        <dbReference type="ARBA" id="ARBA00004496"/>
    </source>
</evidence>
<evidence type="ECO:0000256" key="1">
    <source>
        <dbReference type="ARBA" id="ARBA00003051"/>
    </source>
</evidence>
<proteinExistence type="predicted"/>
<dbReference type="eggNOG" id="ENOG502RBHI">
    <property type="taxonomic scope" value="Eukaryota"/>
</dbReference>
<dbReference type="SUPFAM" id="SSF57850">
    <property type="entry name" value="RING/U-box"/>
    <property type="match status" value="1"/>
</dbReference>
<evidence type="ECO:0000256" key="8">
    <source>
        <dbReference type="PROSITE-ProRule" id="PRU00207"/>
    </source>
</evidence>
<dbReference type="InParanoid" id="F0ZF13"/>
<evidence type="ECO:0000259" key="10">
    <source>
        <dbReference type="PROSITE" id="PS50145"/>
    </source>
</evidence>
<keyword evidence="4 8" id="KW-0479">Metal-binding</keyword>
<dbReference type="OrthoDB" id="6475149at2759"/>
<dbReference type="STRING" id="5786.F0ZF13"/>
<evidence type="ECO:0000256" key="9">
    <source>
        <dbReference type="SAM" id="Coils"/>
    </source>
</evidence>
<evidence type="ECO:0000313" key="12">
    <source>
        <dbReference type="Proteomes" id="UP000001064"/>
    </source>
</evidence>
<accession>F0ZF13</accession>
<comment type="function">
    <text evidence="1">Probable adapter protein and signal transducer that links members of the tumor necrosis factor receptor family to different signaling pathways by association with the receptor cytoplasmic domain and kinases.</text>
</comment>
<keyword evidence="5" id="KW-0677">Repeat</keyword>
<dbReference type="PROSITE" id="PS50145">
    <property type="entry name" value="ZF_TRAF"/>
    <property type="match status" value="1"/>
</dbReference>
<dbReference type="AlphaFoldDB" id="F0ZF13"/>
<dbReference type="VEuPathDB" id="AmoebaDB:DICPUDRAFT_76912"/>
<evidence type="ECO:0000256" key="3">
    <source>
        <dbReference type="ARBA" id="ARBA00022490"/>
    </source>
</evidence>
<evidence type="ECO:0000256" key="5">
    <source>
        <dbReference type="ARBA" id="ARBA00022737"/>
    </source>
</evidence>
<dbReference type="RefSeq" id="XP_003286004.1">
    <property type="nucleotide sequence ID" value="XM_003285956.1"/>
</dbReference>
<organism evidence="11 12">
    <name type="scientific">Dictyostelium purpureum</name>
    <name type="common">Slime mold</name>
    <dbReference type="NCBI Taxonomy" id="5786"/>
    <lineage>
        <taxon>Eukaryota</taxon>
        <taxon>Amoebozoa</taxon>
        <taxon>Evosea</taxon>
        <taxon>Eumycetozoa</taxon>
        <taxon>Dictyostelia</taxon>
        <taxon>Dictyosteliales</taxon>
        <taxon>Dictyosteliaceae</taxon>
        <taxon>Dictyostelium</taxon>
    </lineage>
</organism>
<dbReference type="CDD" id="cd00121">
    <property type="entry name" value="MATH"/>
    <property type="match status" value="1"/>
</dbReference>
<keyword evidence="3" id="KW-0963">Cytoplasm</keyword>